<keyword evidence="2" id="KW-0547">Nucleotide-binding</keyword>
<comment type="caution">
    <text evidence="2">The sequence shown here is derived from an EMBL/GenBank/DDBJ whole genome shotgun (WGS) entry which is preliminary data.</text>
</comment>
<name>A0A936NBY4_9ACTN</name>
<dbReference type="AlphaFoldDB" id="A0A936NBY4"/>
<dbReference type="PANTHER" id="PTHR34301">
    <property type="entry name" value="DNA-BINDING PROTEIN-RELATED"/>
    <property type="match status" value="1"/>
</dbReference>
<dbReference type="Pfam" id="PF13191">
    <property type="entry name" value="AAA_16"/>
    <property type="match status" value="1"/>
</dbReference>
<organism evidence="2 3">
    <name type="scientific">Candidatus Neomicrothrix subdominans</name>
    <dbReference type="NCBI Taxonomy" id="2954438"/>
    <lineage>
        <taxon>Bacteria</taxon>
        <taxon>Bacillati</taxon>
        <taxon>Actinomycetota</taxon>
        <taxon>Acidimicrobiia</taxon>
        <taxon>Acidimicrobiales</taxon>
        <taxon>Microthrixaceae</taxon>
        <taxon>Candidatus Neomicrothrix</taxon>
    </lineage>
</organism>
<dbReference type="SUPFAM" id="SSF52540">
    <property type="entry name" value="P-loop containing nucleoside triphosphate hydrolases"/>
    <property type="match status" value="1"/>
</dbReference>
<dbReference type="InterPro" id="IPR027417">
    <property type="entry name" value="P-loop_NTPase"/>
</dbReference>
<dbReference type="GO" id="GO:0005524">
    <property type="term" value="F:ATP binding"/>
    <property type="evidence" value="ECO:0007669"/>
    <property type="project" value="UniProtKB-KW"/>
</dbReference>
<evidence type="ECO:0000259" key="1">
    <source>
        <dbReference type="Pfam" id="PF13191"/>
    </source>
</evidence>
<feature type="domain" description="Orc1-like AAA ATPase" evidence="1">
    <location>
        <begin position="19"/>
        <end position="193"/>
    </location>
</feature>
<protein>
    <submittedName>
        <fullName evidence="2">ATP-binding protein</fullName>
    </submittedName>
</protein>
<accession>A0A936NBY4</accession>
<evidence type="ECO:0000313" key="2">
    <source>
        <dbReference type="EMBL" id="MBK9296029.1"/>
    </source>
</evidence>
<gene>
    <name evidence="2" type="ORF">IPN02_03965</name>
</gene>
<reference evidence="2 3" key="1">
    <citation type="submission" date="2020-10" db="EMBL/GenBank/DDBJ databases">
        <title>Connecting structure to function with the recovery of over 1000 high-quality activated sludge metagenome-assembled genomes encoding full-length rRNA genes using long-read sequencing.</title>
        <authorList>
            <person name="Singleton C.M."/>
            <person name="Petriglieri F."/>
            <person name="Kristensen J.M."/>
            <person name="Kirkegaard R.H."/>
            <person name="Michaelsen T.Y."/>
            <person name="Andersen M.H."/>
            <person name="Karst S.M."/>
            <person name="Dueholm M.S."/>
            <person name="Nielsen P.H."/>
            <person name="Albertsen M."/>
        </authorList>
    </citation>
    <scope>NUCLEOTIDE SEQUENCE [LARGE SCALE GENOMIC DNA]</scope>
    <source>
        <strain evidence="2">Lyne_18-Q3-R50-59_MAXAC.006</strain>
    </source>
</reference>
<dbReference type="Proteomes" id="UP000727993">
    <property type="component" value="Unassembled WGS sequence"/>
</dbReference>
<dbReference type="EMBL" id="JADJZA010000001">
    <property type="protein sequence ID" value="MBK9296029.1"/>
    <property type="molecule type" value="Genomic_DNA"/>
</dbReference>
<dbReference type="PANTHER" id="PTHR34301:SF8">
    <property type="entry name" value="ATPASE DOMAIN-CONTAINING PROTEIN"/>
    <property type="match status" value="1"/>
</dbReference>
<proteinExistence type="predicted"/>
<keyword evidence="2" id="KW-0067">ATP-binding</keyword>
<dbReference type="Gene3D" id="3.40.50.300">
    <property type="entry name" value="P-loop containing nucleotide triphosphate hydrolases"/>
    <property type="match status" value="1"/>
</dbReference>
<evidence type="ECO:0000313" key="3">
    <source>
        <dbReference type="Proteomes" id="UP000727993"/>
    </source>
</evidence>
<dbReference type="InterPro" id="IPR041664">
    <property type="entry name" value="AAA_16"/>
</dbReference>
<sequence length="389" mass="41987">MDPRNNPYNPGAGLRPVALAGRDRDIEAFEILADRAQSGKLARSVVFTGLRGVGKTVLLGELAGRALSRRWLVVQIEAEPTRFDKSLATGLANGARRNRGWMSKATENATNALGSITSFQATVGASGLSLGFDRVPGRADTGNLAHDLVDLVEAIGQAAKDDGTGVLLVIDEMQELTKKQMSAVCRSCHSAGQLNLPWFVIGGGLPNLPTQLAEAESYAERLFDYRLVDKLSPTDARVALLDPATAEGVEWDQGAEQFVLDEARGYPYFLQQFGNTVWNAAVGPSLISFDDAVVGVTDGQDKLDEGFYLSRWERATKSERKLLEAMALDDGAPSRIGDVVKRMKKRSQSDIGPARASLISKGITYSPEHGMLAFTVPGMADYVRRVKSS</sequence>